<dbReference type="AlphaFoldDB" id="A0A177SA82"/>
<dbReference type="Proteomes" id="UP000077752">
    <property type="component" value="Unassembled WGS sequence"/>
</dbReference>
<reference evidence="1 2" key="1">
    <citation type="submission" date="2016-03" db="EMBL/GenBank/DDBJ databases">
        <title>Draft Genome Assembly of Pseudomonas putida strain CBF10-2.</title>
        <authorList>
            <person name="Iyer R.S."/>
            <person name="Damania A."/>
        </authorList>
    </citation>
    <scope>NUCLEOTIDE SEQUENCE [LARGE SCALE GENOMIC DNA]</scope>
    <source>
        <strain evidence="1 2">CBF10-2</strain>
    </source>
</reference>
<evidence type="ECO:0000313" key="2">
    <source>
        <dbReference type="Proteomes" id="UP000077752"/>
    </source>
</evidence>
<accession>A0A177SA82</accession>
<evidence type="ECO:0000313" key="1">
    <source>
        <dbReference type="EMBL" id="OAI84857.1"/>
    </source>
</evidence>
<organism evidence="1 2">
    <name type="scientific">Pseudomonas putida</name>
    <name type="common">Arthrobacter siderocapsulatus</name>
    <dbReference type="NCBI Taxonomy" id="303"/>
    <lineage>
        <taxon>Bacteria</taxon>
        <taxon>Pseudomonadati</taxon>
        <taxon>Pseudomonadota</taxon>
        <taxon>Gammaproteobacteria</taxon>
        <taxon>Pseudomonadales</taxon>
        <taxon>Pseudomonadaceae</taxon>
        <taxon>Pseudomonas</taxon>
    </lineage>
</organism>
<gene>
    <name evidence="1" type="ORF">AYO28_02955</name>
</gene>
<sequence>MEGLAVMIDEGEPLIERAMQAVRRFHEARDSSAPSQEVERLRGEAEALMKELSAFQMDALERIIPKA</sequence>
<protein>
    <submittedName>
        <fullName evidence="1">Uncharacterized protein</fullName>
    </submittedName>
</protein>
<proteinExistence type="predicted"/>
<name>A0A177SA82_PSEPU</name>
<comment type="caution">
    <text evidence="1">The sequence shown here is derived from an EMBL/GenBank/DDBJ whole genome shotgun (WGS) entry which is preliminary data.</text>
</comment>
<dbReference type="EMBL" id="LUCV01000049">
    <property type="protein sequence ID" value="OAI84857.1"/>
    <property type="molecule type" value="Genomic_DNA"/>
</dbReference>